<dbReference type="Pfam" id="PF00903">
    <property type="entry name" value="Glyoxalase"/>
    <property type="match status" value="1"/>
</dbReference>
<dbReference type="Proteomes" id="UP000309215">
    <property type="component" value="Unassembled WGS sequence"/>
</dbReference>
<dbReference type="EMBL" id="SSMQ01000011">
    <property type="protein sequence ID" value="TKD09220.1"/>
    <property type="molecule type" value="Genomic_DNA"/>
</dbReference>
<name>A0A4U1JEI5_9BACT</name>
<dbReference type="Gene3D" id="3.10.180.10">
    <property type="entry name" value="2,3-Dihydroxybiphenyl 1,2-Dioxygenase, domain 1"/>
    <property type="match status" value="1"/>
</dbReference>
<dbReference type="InterPro" id="IPR029068">
    <property type="entry name" value="Glyas_Bleomycin-R_OHBP_Dase"/>
</dbReference>
<dbReference type="SUPFAM" id="SSF54593">
    <property type="entry name" value="Glyoxalase/Bleomycin resistance protein/Dihydroxybiphenyl dioxygenase"/>
    <property type="match status" value="1"/>
</dbReference>
<dbReference type="PROSITE" id="PS51819">
    <property type="entry name" value="VOC"/>
    <property type="match status" value="1"/>
</dbReference>
<protein>
    <recommendedName>
        <fullName evidence="1">VOC domain-containing protein</fullName>
    </recommendedName>
</protein>
<reference evidence="2 3" key="1">
    <citation type="submission" date="2019-04" db="EMBL/GenBank/DDBJ databases">
        <authorList>
            <person name="Li Y."/>
            <person name="Wang J."/>
        </authorList>
    </citation>
    <scope>NUCLEOTIDE SEQUENCE [LARGE SCALE GENOMIC DNA]</scope>
    <source>
        <strain evidence="2 3">DSM 14668</strain>
    </source>
</reference>
<sequence length="122" mass="13242">MLKVDHIGLAARDAHASARNLAAILGAAEPTVEGADDDMYRIDLDHGAFVLFNPATTVHPDHVAFRVDETRFAEVVKRLEARGVAFGNDPEDPRNGKTEDPLGGAGRVYFVDENGHLFEVTC</sequence>
<dbReference type="OrthoDB" id="9806945at2"/>
<gene>
    <name evidence="2" type="ORF">E8A74_13165</name>
</gene>
<dbReference type="AlphaFoldDB" id="A0A4U1JEI5"/>
<dbReference type="RefSeq" id="WP_136929330.1">
    <property type="nucleotide sequence ID" value="NZ_SSMQ01000011.1"/>
</dbReference>
<evidence type="ECO:0000313" key="3">
    <source>
        <dbReference type="Proteomes" id="UP000309215"/>
    </source>
</evidence>
<dbReference type="InterPro" id="IPR004360">
    <property type="entry name" value="Glyas_Fos-R_dOase_dom"/>
</dbReference>
<evidence type="ECO:0000313" key="2">
    <source>
        <dbReference type="EMBL" id="TKD09220.1"/>
    </source>
</evidence>
<keyword evidence="3" id="KW-1185">Reference proteome</keyword>
<dbReference type="InterPro" id="IPR037523">
    <property type="entry name" value="VOC_core"/>
</dbReference>
<organism evidence="2 3">
    <name type="scientific">Polyangium fumosum</name>
    <dbReference type="NCBI Taxonomy" id="889272"/>
    <lineage>
        <taxon>Bacteria</taxon>
        <taxon>Pseudomonadati</taxon>
        <taxon>Myxococcota</taxon>
        <taxon>Polyangia</taxon>
        <taxon>Polyangiales</taxon>
        <taxon>Polyangiaceae</taxon>
        <taxon>Polyangium</taxon>
    </lineage>
</organism>
<comment type="caution">
    <text evidence="2">The sequence shown here is derived from an EMBL/GenBank/DDBJ whole genome shotgun (WGS) entry which is preliminary data.</text>
</comment>
<accession>A0A4U1JEI5</accession>
<feature type="domain" description="VOC" evidence="1">
    <location>
        <begin position="3"/>
        <end position="122"/>
    </location>
</feature>
<evidence type="ECO:0000259" key="1">
    <source>
        <dbReference type="PROSITE" id="PS51819"/>
    </source>
</evidence>
<proteinExistence type="predicted"/>